<dbReference type="InterPro" id="IPR010387">
    <property type="entry name" value="QueT"/>
</dbReference>
<keyword evidence="3" id="KW-1185">Reference proteome</keyword>
<keyword evidence="1" id="KW-0812">Transmembrane</keyword>
<reference evidence="2" key="1">
    <citation type="journal article" date="2022" name="Int. J. Syst. Evol. Microbiol.">
        <title>Apilactobacillus apisilvae sp. nov., Nicolia spurrieriana gen. nov. sp. nov., Bombilactobacillus folatiphilus sp. nov. and Bombilactobacillus thymidiniphilus sp. nov., four new lactic acid bacterial isolates from stingless bees Tetragonula carbonaria and Austroplebeia australis.</title>
        <authorList>
            <person name="Oliphant S.A."/>
            <person name="Watson-Haigh N.S."/>
            <person name="Sumby K.M."/>
            <person name="Gardner J."/>
            <person name="Groom S."/>
            <person name="Jiranek V."/>
        </authorList>
    </citation>
    <scope>NUCLEOTIDE SEQUENCE</scope>
    <source>
        <strain evidence="2">SG4_D2</strain>
    </source>
</reference>
<accession>A0ABY4PBC4</accession>
<dbReference type="PANTHER" id="PTHR40044:SF1">
    <property type="entry name" value="INTEGRAL MEMBRANE PROTEIN"/>
    <property type="match status" value="1"/>
</dbReference>
<dbReference type="RefSeq" id="WP_249515179.1">
    <property type="nucleotide sequence ID" value="NZ_CP093366.1"/>
</dbReference>
<feature type="transmembrane region" description="Helical" evidence="1">
    <location>
        <begin position="94"/>
        <end position="118"/>
    </location>
</feature>
<evidence type="ECO:0000313" key="2">
    <source>
        <dbReference type="EMBL" id="UQS82915.1"/>
    </source>
</evidence>
<gene>
    <name evidence="2" type="ORF">MOO45_05785</name>
</gene>
<feature type="transmembrane region" description="Helical" evidence="1">
    <location>
        <begin position="70"/>
        <end position="87"/>
    </location>
</feature>
<feature type="transmembrane region" description="Helical" evidence="1">
    <location>
        <begin position="124"/>
        <end position="148"/>
    </location>
</feature>
<feature type="transmembrane region" description="Helical" evidence="1">
    <location>
        <begin position="6"/>
        <end position="26"/>
    </location>
</feature>
<sequence>MKNWALPGIIAALYAVLSVVLAPWSFGVVQFRLSEMFNHLAAFNKRYILALVLGCAIANMFSPLGIMDVFFGTLGTLIGTSLTWYFGHKVSNKLFKYVIATIMQLPGTGLVALELVLVDHVPFWLTWGSVALGEIVSMIIGAVIINLLTLRIDFTKGEVKK</sequence>
<protein>
    <submittedName>
        <fullName evidence="2">QueT transporter family protein</fullName>
    </submittedName>
</protein>
<evidence type="ECO:0000256" key="1">
    <source>
        <dbReference type="SAM" id="Phobius"/>
    </source>
</evidence>
<keyword evidence="1" id="KW-0472">Membrane</keyword>
<organism evidence="2 3">
    <name type="scientific">Bombilactobacillus folatiphilus</name>
    <dbReference type="NCBI Taxonomy" id="2923362"/>
    <lineage>
        <taxon>Bacteria</taxon>
        <taxon>Bacillati</taxon>
        <taxon>Bacillota</taxon>
        <taxon>Bacilli</taxon>
        <taxon>Lactobacillales</taxon>
        <taxon>Lactobacillaceae</taxon>
        <taxon>Bombilactobacillus</taxon>
    </lineage>
</organism>
<evidence type="ECO:0000313" key="3">
    <source>
        <dbReference type="Proteomes" id="UP000831495"/>
    </source>
</evidence>
<keyword evidence="1" id="KW-1133">Transmembrane helix</keyword>
<name>A0ABY4PBC4_9LACO</name>
<dbReference type="EMBL" id="CP093366">
    <property type="protein sequence ID" value="UQS82915.1"/>
    <property type="molecule type" value="Genomic_DNA"/>
</dbReference>
<dbReference type="PIRSF" id="PIRSF031501">
    <property type="entry name" value="QueT"/>
    <property type="match status" value="1"/>
</dbReference>
<feature type="transmembrane region" description="Helical" evidence="1">
    <location>
        <begin position="47"/>
        <end position="64"/>
    </location>
</feature>
<proteinExistence type="predicted"/>
<dbReference type="Proteomes" id="UP000831495">
    <property type="component" value="Chromosome"/>
</dbReference>
<dbReference type="Pfam" id="PF06177">
    <property type="entry name" value="QueT"/>
    <property type="match status" value="1"/>
</dbReference>
<dbReference type="PANTHER" id="PTHR40044">
    <property type="entry name" value="INTEGRAL MEMBRANE PROTEIN-RELATED"/>
    <property type="match status" value="1"/>
</dbReference>